<protein>
    <submittedName>
        <fullName evidence="1">Uncharacterized protein</fullName>
    </submittedName>
</protein>
<dbReference type="OrthoDB" id="9795766at2"/>
<proteinExistence type="predicted"/>
<keyword evidence="2" id="KW-1185">Reference proteome</keyword>
<evidence type="ECO:0000313" key="2">
    <source>
        <dbReference type="Proteomes" id="UP000198762"/>
    </source>
</evidence>
<dbReference type="Proteomes" id="UP000198762">
    <property type="component" value="Unassembled WGS sequence"/>
</dbReference>
<evidence type="ECO:0000313" key="1">
    <source>
        <dbReference type="EMBL" id="SET94607.1"/>
    </source>
</evidence>
<dbReference type="STRING" id="430453.SAMN04487962_1576"/>
<accession>A0A1I0ICK8</accession>
<sequence length="174" mass="19905">MVKKISENKILENLDADGAHADELSTGPLASIFAYRAFDLRGRFPEPFTDFRGALEALQSDIAYLPEMSGEIVAYSRDGRWFEIPTRFFIRRPPRFADREAAEQWVRERQQAIEQGKPGAQLMGYVVARPGDPIEKQIDDALAFRDCRLVGLEENDEICERVARWLADQVNGEW</sequence>
<gene>
    <name evidence="1" type="ORF">SAMN04487962_1576</name>
</gene>
<dbReference type="RefSeq" id="WP_091855285.1">
    <property type="nucleotide sequence ID" value="NZ_FOHZ01000057.1"/>
</dbReference>
<dbReference type="EMBL" id="FOHZ01000057">
    <property type="protein sequence ID" value="SET94607.1"/>
    <property type="molecule type" value="Genomic_DNA"/>
</dbReference>
<reference evidence="2" key="1">
    <citation type="submission" date="2016-10" db="EMBL/GenBank/DDBJ databases">
        <authorList>
            <person name="Varghese N."/>
            <person name="Submissions S."/>
        </authorList>
    </citation>
    <scope>NUCLEOTIDE SEQUENCE [LARGE SCALE GENOMIC DNA]</scope>
    <source>
        <strain evidence="2">CGMCC 1.6489</strain>
    </source>
</reference>
<dbReference type="AlphaFoldDB" id="A0A1I0ICK8"/>
<organism evidence="1 2">
    <name type="scientific">Marinobacter segnicrescens</name>
    <dbReference type="NCBI Taxonomy" id="430453"/>
    <lineage>
        <taxon>Bacteria</taxon>
        <taxon>Pseudomonadati</taxon>
        <taxon>Pseudomonadota</taxon>
        <taxon>Gammaproteobacteria</taxon>
        <taxon>Pseudomonadales</taxon>
        <taxon>Marinobacteraceae</taxon>
        <taxon>Marinobacter</taxon>
    </lineage>
</organism>
<name>A0A1I0ICK8_9GAMM</name>